<gene>
    <name evidence="2" type="ORF">PVAG01_03579</name>
</gene>
<proteinExistence type="predicted"/>
<dbReference type="Gene3D" id="3.20.10.10">
    <property type="entry name" value="D-amino Acid Aminotransferase, subunit A, domain 2"/>
    <property type="match status" value="1"/>
</dbReference>
<dbReference type="EMBL" id="JBFCZG010000003">
    <property type="protein sequence ID" value="KAL3424298.1"/>
    <property type="molecule type" value="Genomic_DNA"/>
</dbReference>
<organism evidence="2 3">
    <name type="scientific">Phlyctema vagabunda</name>
    <dbReference type="NCBI Taxonomy" id="108571"/>
    <lineage>
        <taxon>Eukaryota</taxon>
        <taxon>Fungi</taxon>
        <taxon>Dikarya</taxon>
        <taxon>Ascomycota</taxon>
        <taxon>Pezizomycotina</taxon>
        <taxon>Leotiomycetes</taxon>
        <taxon>Helotiales</taxon>
        <taxon>Dermateaceae</taxon>
        <taxon>Phlyctema</taxon>
    </lineage>
</organism>
<keyword evidence="3" id="KW-1185">Reference proteome</keyword>
<evidence type="ECO:0000256" key="1">
    <source>
        <dbReference type="SAM" id="MobiDB-lite"/>
    </source>
</evidence>
<comment type="caution">
    <text evidence="2">The sequence shown here is derived from an EMBL/GenBank/DDBJ whole genome shotgun (WGS) entry which is preliminary data.</text>
</comment>
<evidence type="ECO:0000313" key="2">
    <source>
        <dbReference type="EMBL" id="KAL3424298.1"/>
    </source>
</evidence>
<feature type="compositionally biased region" description="Polar residues" evidence="1">
    <location>
        <begin position="142"/>
        <end position="152"/>
    </location>
</feature>
<dbReference type="InterPro" id="IPR043131">
    <property type="entry name" value="BCAT-like_N"/>
</dbReference>
<keyword evidence="2" id="KW-0456">Lyase</keyword>
<dbReference type="Pfam" id="PF01063">
    <property type="entry name" value="Aminotran_4"/>
    <property type="match status" value="1"/>
</dbReference>
<dbReference type="InterPro" id="IPR001544">
    <property type="entry name" value="Aminotrans_IV"/>
</dbReference>
<sequence length="261" mass="28901">MEPTFQLFSSLRFDPQLTSSLANSSVSLDNEASPFYMLAYHRDRILEAATCFGWTKVIDQIQGSIGLKTLAQVLLQQEEINRSKTALRVKVLVSHDGKITAEVNPTPDVPLENLYPSKISAPSTSASPGQGTGRAWDILPDTSRTAPSPYTRNKTTRREMYDAARERIGIQSMTEKREVLIISDQGDIMEGSLTSVFFWRNGRWATPPISSGGQAGTTRRWLLEEGLCVEEAVGVDSLREGEECWISNGVRGMSWGKVKLS</sequence>
<feature type="region of interest" description="Disordered" evidence="1">
    <location>
        <begin position="121"/>
        <end position="152"/>
    </location>
</feature>
<accession>A0ABR4PM35</accession>
<dbReference type="SUPFAM" id="SSF56752">
    <property type="entry name" value="D-aminoacid aminotransferase-like PLP-dependent enzymes"/>
    <property type="match status" value="1"/>
</dbReference>
<name>A0ABR4PM35_9HELO</name>
<dbReference type="InterPro" id="IPR036038">
    <property type="entry name" value="Aminotransferase-like"/>
</dbReference>
<dbReference type="Gene3D" id="3.30.470.10">
    <property type="match status" value="1"/>
</dbReference>
<protein>
    <submittedName>
        <fullName evidence="2">Aminodeoxychorismate lyase</fullName>
    </submittedName>
</protein>
<evidence type="ECO:0000313" key="3">
    <source>
        <dbReference type="Proteomes" id="UP001629113"/>
    </source>
</evidence>
<dbReference type="Proteomes" id="UP001629113">
    <property type="component" value="Unassembled WGS sequence"/>
</dbReference>
<dbReference type="InterPro" id="IPR043132">
    <property type="entry name" value="BCAT-like_C"/>
</dbReference>
<dbReference type="GO" id="GO:0016829">
    <property type="term" value="F:lyase activity"/>
    <property type="evidence" value="ECO:0007669"/>
    <property type="project" value="UniProtKB-KW"/>
</dbReference>
<reference evidence="2 3" key="1">
    <citation type="submission" date="2024-06" db="EMBL/GenBank/DDBJ databases">
        <title>Complete genome of Phlyctema vagabunda strain 19-DSS-EL-015.</title>
        <authorList>
            <person name="Fiorenzani C."/>
        </authorList>
    </citation>
    <scope>NUCLEOTIDE SEQUENCE [LARGE SCALE GENOMIC DNA]</scope>
    <source>
        <strain evidence="2 3">19-DSS-EL-015</strain>
    </source>
</reference>